<keyword evidence="2" id="KW-1185">Reference proteome</keyword>
<evidence type="ECO:0000313" key="2">
    <source>
        <dbReference type="Proteomes" id="UP000276133"/>
    </source>
</evidence>
<evidence type="ECO:0000313" key="1">
    <source>
        <dbReference type="EMBL" id="RNA23989.1"/>
    </source>
</evidence>
<accession>A0A3M7RKI7</accession>
<proteinExistence type="predicted"/>
<dbReference type="Proteomes" id="UP000276133">
    <property type="component" value="Unassembled WGS sequence"/>
</dbReference>
<reference evidence="1 2" key="1">
    <citation type="journal article" date="2018" name="Sci. Rep.">
        <title>Genomic signatures of local adaptation to the degree of environmental predictability in rotifers.</title>
        <authorList>
            <person name="Franch-Gras L."/>
            <person name="Hahn C."/>
            <person name="Garcia-Roger E.M."/>
            <person name="Carmona M.J."/>
            <person name="Serra M."/>
            <person name="Gomez A."/>
        </authorList>
    </citation>
    <scope>NUCLEOTIDE SEQUENCE [LARGE SCALE GENOMIC DNA]</scope>
    <source>
        <strain evidence="1">HYR1</strain>
    </source>
</reference>
<name>A0A3M7RKI7_BRAPC</name>
<dbReference type="EMBL" id="REGN01003185">
    <property type="protein sequence ID" value="RNA23989.1"/>
    <property type="molecule type" value="Genomic_DNA"/>
</dbReference>
<protein>
    <submittedName>
        <fullName evidence="1">Uncharacterized protein</fullName>
    </submittedName>
</protein>
<organism evidence="1 2">
    <name type="scientific">Brachionus plicatilis</name>
    <name type="common">Marine rotifer</name>
    <name type="synonym">Brachionus muelleri</name>
    <dbReference type="NCBI Taxonomy" id="10195"/>
    <lineage>
        <taxon>Eukaryota</taxon>
        <taxon>Metazoa</taxon>
        <taxon>Spiralia</taxon>
        <taxon>Gnathifera</taxon>
        <taxon>Rotifera</taxon>
        <taxon>Eurotatoria</taxon>
        <taxon>Monogononta</taxon>
        <taxon>Pseudotrocha</taxon>
        <taxon>Ploima</taxon>
        <taxon>Brachionidae</taxon>
        <taxon>Brachionus</taxon>
    </lineage>
</organism>
<sequence>MFFFVFELRNLILQLNKINPNIVPLCVQILKYVVSEKEFDEIRKFGSNTTEILIHNSFKGIYMWVRQTLWLFAQRLQCGCGYSNSEERVYQYPFRFQTDLSLIDFNNNI</sequence>
<gene>
    <name evidence="1" type="ORF">BpHYR1_027973</name>
</gene>
<comment type="caution">
    <text evidence="1">The sequence shown here is derived from an EMBL/GenBank/DDBJ whole genome shotgun (WGS) entry which is preliminary data.</text>
</comment>
<dbReference type="AlphaFoldDB" id="A0A3M7RKI7"/>